<feature type="non-terminal residue" evidence="2">
    <location>
        <position position="1"/>
    </location>
</feature>
<gene>
    <name evidence="2" type="ORF">PMAYCL1PPCAC_23144</name>
</gene>
<proteinExistence type="predicted"/>
<dbReference type="Proteomes" id="UP001328107">
    <property type="component" value="Unassembled WGS sequence"/>
</dbReference>
<feature type="compositionally biased region" description="Basic and acidic residues" evidence="1">
    <location>
        <begin position="20"/>
        <end position="38"/>
    </location>
</feature>
<feature type="compositionally biased region" description="Low complexity" evidence="1">
    <location>
        <begin position="49"/>
        <end position="71"/>
    </location>
</feature>
<feature type="compositionally biased region" description="Low complexity" evidence="1">
    <location>
        <begin position="91"/>
        <end position="105"/>
    </location>
</feature>
<sequence>NPVQRRPAKIVIPSDSQIDDQPRSHSRPQSDDSTDKLHLTYIPPGYRTPSYTSGSSSGGSSPSSVSPSKGGQTHFKFDHRYLSVQHGPMPSTSTTGRRSNTSPSRLIDTTLPSSSFRWLPNSSRTTLLACQATRTLLSPPPATPYMALAITTGTTESNFCNSVRTSPLRWPSKKCALSATNSPSTTPTLTISLLSPE</sequence>
<feature type="region of interest" description="Disordered" evidence="1">
    <location>
        <begin position="177"/>
        <end position="197"/>
    </location>
</feature>
<dbReference type="AlphaFoldDB" id="A0AAN5I651"/>
<feature type="region of interest" description="Disordered" evidence="1">
    <location>
        <begin position="1"/>
        <end position="106"/>
    </location>
</feature>
<protein>
    <submittedName>
        <fullName evidence="2">Uncharacterized protein</fullName>
    </submittedName>
</protein>
<accession>A0AAN5I651</accession>
<organism evidence="2 3">
    <name type="scientific">Pristionchus mayeri</name>
    <dbReference type="NCBI Taxonomy" id="1317129"/>
    <lineage>
        <taxon>Eukaryota</taxon>
        <taxon>Metazoa</taxon>
        <taxon>Ecdysozoa</taxon>
        <taxon>Nematoda</taxon>
        <taxon>Chromadorea</taxon>
        <taxon>Rhabditida</taxon>
        <taxon>Rhabditina</taxon>
        <taxon>Diplogasteromorpha</taxon>
        <taxon>Diplogasteroidea</taxon>
        <taxon>Neodiplogasteridae</taxon>
        <taxon>Pristionchus</taxon>
    </lineage>
</organism>
<comment type="caution">
    <text evidence="2">The sequence shown here is derived from an EMBL/GenBank/DDBJ whole genome shotgun (WGS) entry which is preliminary data.</text>
</comment>
<evidence type="ECO:0000313" key="3">
    <source>
        <dbReference type="Proteomes" id="UP001328107"/>
    </source>
</evidence>
<keyword evidence="3" id="KW-1185">Reference proteome</keyword>
<name>A0AAN5I651_9BILA</name>
<evidence type="ECO:0000313" key="2">
    <source>
        <dbReference type="EMBL" id="GMR52949.1"/>
    </source>
</evidence>
<reference evidence="3" key="1">
    <citation type="submission" date="2022-10" db="EMBL/GenBank/DDBJ databases">
        <title>Genome assembly of Pristionchus species.</title>
        <authorList>
            <person name="Yoshida K."/>
            <person name="Sommer R.J."/>
        </authorList>
    </citation>
    <scope>NUCLEOTIDE SEQUENCE [LARGE SCALE GENOMIC DNA]</scope>
    <source>
        <strain evidence="3">RS5460</strain>
    </source>
</reference>
<evidence type="ECO:0000256" key="1">
    <source>
        <dbReference type="SAM" id="MobiDB-lite"/>
    </source>
</evidence>
<dbReference type="EMBL" id="BTRK01000005">
    <property type="protein sequence ID" value="GMR52949.1"/>
    <property type="molecule type" value="Genomic_DNA"/>
</dbReference>